<comment type="caution">
    <text evidence="1">The sequence shown here is derived from an EMBL/GenBank/DDBJ whole genome shotgun (WGS) entry which is preliminary data.</text>
</comment>
<dbReference type="Proteomes" id="UP000018948">
    <property type="component" value="Unassembled WGS sequence"/>
</dbReference>
<protein>
    <submittedName>
        <fullName evidence="1">Uncharacterized protein</fullName>
    </submittedName>
</protein>
<proteinExistence type="predicted"/>
<evidence type="ECO:0000313" key="2">
    <source>
        <dbReference type="Proteomes" id="UP000018948"/>
    </source>
</evidence>
<name>W2ZAP0_PHYNI</name>
<organism evidence="1 2">
    <name type="scientific">Phytophthora nicotianae P10297</name>
    <dbReference type="NCBI Taxonomy" id="1317064"/>
    <lineage>
        <taxon>Eukaryota</taxon>
        <taxon>Sar</taxon>
        <taxon>Stramenopiles</taxon>
        <taxon>Oomycota</taxon>
        <taxon>Peronosporomycetes</taxon>
        <taxon>Peronosporales</taxon>
        <taxon>Peronosporaceae</taxon>
        <taxon>Phytophthora</taxon>
    </lineage>
</organism>
<gene>
    <name evidence="1" type="ORF">F442_08959</name>
</gene>
<accession>W2ZAP0</accession>
<dbReference type="EMBL" id="ANIY01001882">
    <property type="protein sequence ID" value="ETP44442.1"/>
    <property type="molecule type" value="Genomic_DNA"/>
</dbReference>
<sequence length="106" mass="12249">MYYNDCVVFCGKKVRSRTMLHDRELMEKVENLSQYSMENFRLSLITLLVGICKHSFTLNDDTAKLSCYHSSSCRNNQLTLLQSGVLSLPKVTNVHRCRHSNPLRPI</sequence>
<reference evidence="1 2" key="1">
    <citation type="submission" date="2013-11" db="EMBL/GenBank/DDBJ databases">
        <title>The Genome Sequence of Phytophthora parasitica P10297.</title>
        <authorList>
            <consortium name="The Broad Institute Genomics Platform"/>
            <person name="Russ C."/>
            <person name="Tyler B."/>
            <person name="Panabieres F."/>
            <person name="Shan W."/>
            <person name="Tripathy S."/>
            <person name="Grunwald N."/>
            <person name="Machado M."/>
            <person name="Johnson C.S."/>
            <person name="Walker B."/>
            <person name="Young S.K."/>
            <person name="Zeng Q."/>
            <person name="Gargeya S."/>
            <person name="Fitzgerald M."/>
            <person name="Haas B."/>
            <person name="Abouelleil A."/>
            <person name="Allen A.W."/>
            <person name="Alvarado L."/>
            <person name="Arachchi H.M."/>
            <person name="Berlin A.M."/>
            <person name="Chapman S.B."/>
            <person name="Gainer-Dewar J."/>
            <person name="Goldberg J."/>
            <person name="Griggs A."/>
            <person name="Gujja S."/>
            <person name="Hansen M."/>
            <person name="Howarth C."/>
            <person name="Imamovic A."/>
            <person name="Ireland A."/>
            <person name="Larimer J."/>
            <person name="McCowan C."/>
            <person name="Murphy C."/>
            <person name="Pearson M."/>
            <person name="Poon T.W."/>
            <person name="Priest M."/>
            <person name="Roberts A."/>
            <person name="Saif S."/>
            <person name="Shea T."/>
            <person name="Sisk P."/>
            <person name="Sykes S."/>
            <person name="Wortman J."/>
            <person name="Nusbaum C."/>
            <person name="Birren B."/>
        </authorList>
    </citation>
    <scope>NUCLEOTIDE SEQUENCE [LARGE SCALE GENOMIC DNA]</scope>
    <source>
        <strain evidence="1 2">P10297</strain>
    </source>
</reference>
<evidence type="ECO:0000313" key="1">
    <source>
        <dbReference type="EMBL" id="ETP44442.1"/>
    </source>
</evidence>
<dbReference type="AlphaFoldDB" id="W2ZAP0"/>